<feature type="compositionally biased region" description="Polar residues" evidence="1">
    <location>
        <begin position="24"/>
        <end position="34"/>
    </location>
</feature>
<accession>A0A0A9RA91</accession>
<feature type="compositionally biased region" description="Basic and acidic residues" evidence="1">
    <location>
        <begin position="35"/>
        <end position="51"/>
    </location>
</feature>
<reference evidence="2" key="2">
    <citation type="journal article" date="2015" name="Data Brief">
        <title>Shoot transcriptome of the giant reed, Arundo donax.</title>
        <authorList>
            <person name="Barrero R.A."/>
            <person name="Guerrero F.D."/>
            <person name="Moolhuijzen P."/>
            <person name="Goolsby J.A."/>
            <person name="Tidwell J."/>
            <person name="Bellgard S.E."/>
            <person name="Bellgard M.I."/>
        </authorList>
    </citation>
    <scope>NUCLEOTIDE SEQUENCE</scope>
    <source>
        <tissue evidence="2">Shoot tissue taken approximately 20 cm above the soil surface</tissue>
    </source>
</reference>
<evidence type="ECO:0000256" key="1">
    <source>
        <dbReference type="SAM" id="MobiDB-lite"/>
    </source>
</evidence>
<name>A0A0A9RA91_ARUDO</name>
<sequence>MIISHFNWHLAPGKKKKCYCPQSAKEQTSPSNRKYTVDLKKIYSSKENREN</sequence>
<organism evidence="2">
    <name type="scientific">Arundo donax</name>
    <name type="common">Giant reed</name>
    <name type="synonym">Donax arundinaceus</name>
    <dbReference type="NCBI Taxonomy" id="35708"/>
    <lineage>
        <taxon>Eukaryota</taxon>
        <taxon>Viridiplantae</taxon>
        <taxon>Streptophyta</taxon>
        <taxon>Embryophyta</taxon>
        <taxon>Tracheophyta</taxon>
        <taxon>Spermatophyta</taxon>
        <taxon>Magnoliopsida</taxon>
        <taxon>Liliopsida</taxon>
        <taxon>Poales</taxon>
        <taxon>Poaceae</taxon>
        <taxon>PACMAD clade</taxon>
        <taxon>Arundinoideae</taxon>
        <taxon>Arundineae</taxon>
        <taxon>Arundo</taxon>
    </lineage>
</organism>
<dbReference type="EMBL" id="GBRH01260766">
    <property type="protein sequence ID" value="JAD37129.1"/>
    <property type="molecule type" value="Transcribed_RNA"/>
</dbReference>
<reference evidence="2" key="1">
    <citation type="submission" date="2014-09" db="EMBL/GenBank/DDBJ databases">
        <authorList>
            <person name="Magalhaes I.L.F."/>
            <person name="Oliveira U."/>
            <person name="Santos F.R."/>
            <person name="Vidigal T.H.D.A."/>
            <person name="Brescovit A.D."/>
            <person name="Santos A.J."/>
        </authorList>
    </citation>
    <scope>NUCLEOTIDE SEQUENCE</scope>
    <source>
        <tissue evidence="2">Shoot tissue taken approximately 20 cm above the soil surface</tissue>
    </source>
</reference>
<protein>
    <submittedName>
        <fullName evidence="2">Uncharacterized protein</fullName>
    </submittedName>
</protein>
<dbReference type="AlphaFoldDB" id="A0A0A9RA91"/>
<feature type="region of interest" description="Disordered" evidence="1">
    <location>
        <begin position="22"/>
        <end position="51"/>
    </location>
</feature>
<proteinExistence type="predicted"/>
<evidence type="ECO:0000313" key="2">
    <source>
        <dbReference type="EMBL" id="JAD37129.1"/>
    </source>
</evidence>